<dbReference type="AlphaFoldDB" id="A0A366S8I9"/>
<evidence type="ECO:0000256" key="1">
    <source>
        <dbReference type="SAM" id="Phobius"/>
    </source>
</evidence>
<keyword evidence="1" id="KW-0472">Membrane</keyword>
<evidence type="ECO:0000313" key="3">
    <source>
        <dbReference type="Proteomes" id="UP000253153"/>
    </source>
</evidence>
<keyword evidence="1" id="KW-1133">Transmembrane helix</keyword>
<organism evidence="2 3">
    <name type="scientific">Fusarium coffeatum</name>
    <dbReference type="NCBI Taxonomy" id="231269"/>
    <lineage>
        <taxon>Eukaryota</taxon>
        <taxon>Fungi</taxon>
        <taxon>Dikarya</taxon>
        <taxon>Ascomycota</taxon>
        <taxon>Pezizomycotina</taxon>
        <taxon>Sordariomycetes</taxon>
        <taxon>Hypocreomycetidae</taxon>
        <taxon>Hypocreales</taxon>
        <taxon>Nectriaceae</taxon>
        <taxon>Fusarium</taxon>
        <taxon>Fusarium incarnatum-equiseti species complex</taxon>
    </lineage>
</organism>
<dbReference type="Proteomes" id="UP000253153">
    <property type="component" value="Unassembled WGS sequence"/>
</dbReference>
<dbReference type="EMBL" id="QKXC01000047">
    <property type="protein sequence ID" value="RBR25010.1"/>
    <property type="molecule type" value="Genomic_DNA"/>
</dbReference>
<proteinExistence type="predicted"/>
<dbReference type="GeneID" id="41991726"/>
<protein>
    <submittedName>
        <fullName evidence="2">Uncharacterized protein</fullName>
    </submittedName>
</protein>
<feature type="transmembrane region" description="Helical" evidence="1">
    <location>
        <begin position="12"/>
        <end position="31"/>
    </location>
</feature>
<keyword evidence="1" id="KW-0812">Transmembrane</keyword>
<sequence>MKIRININYQKEHTVVFIFGANLISMAPHILPMSSHRAEKSCGPLNQPINDTITSASMKVRENPTVPLPNETNLDQNEPGMESLEVGGVMVGFSNKWVHPVVMQIEECQLEKIEEPEHPLVSTVFQTYPHGIRCGIDIIWHENLIVPGNFEYAKDGLRGRLEGEEQVQFNRKLQHEHKQREPELPSISSTIARVFPNNKAQTTKSRMRNLFSNITYQDIHFELKWPRLAWFKFPKAMITAMKDFLSQLKNYVISLNLALAATVIFFDLQNKDKEEAVIARENFVEARSKAYNREYMIFIGQKRVNHLLSLDPSEEREDFLDPSLRPIAVHRPVLIRNIYKQQVAERLRFFDKYNIDYKDALPEK</sequence>
<comment type="caution">
    <text evidence="2">The sequence shown here is derived from an EMBL/GenBank/DDBJ whole genome shotgun (WGS) entry which is preliminary data.</text>
</comment>
<dbReference type="OrthoDB" id="5106987at2759"/>
<keyword evidence="3" id="KW-1185">Reference proteome</keyword>
<reference evidence="2 3" key="1">
    <citation type="submission" date="2018-06" db="EMBL/GenBank/DDBJ databases">
        <title>Fusarium incarnatum-equiseti species complex species 28.</title>
        <authorList>
            <person name="Gardiner D.M."/>
        </authorList>
    </citation>
    <scope>NUCLEOTIDE SEQUENCE [LARGE SCALE GENOMIC DNA]</scope>
    <source>
        <strain evidence="2 3">FIESC_28</strain>
    </source>
</reference>
<dbReference type="RefSeq" id="XP_031019601.1">
    <property type="nucleotide sequence ID" value="XM_031156430.1"/>
</dbReference>
<name>A0A366S8I9_9HYPO</name>
<gene>
    <name evidence="2" type="ORF">FIESC28_02280</name>
</gene>
<accession>A0A366S8I9</accession>
<evidence type="ECO:0000313" key="2">
    <source>
        <dbReference type="EMBL" id="RBR25010.1"/>
    </source>
</evidence>